<accession>T0YZP4</accession>
<evidence type="ECO:0000313" key="2">
    <source>
        <dbReference type="EMBL" id="EQD38493.1"/>
    </source>
</evidence>
<reference evidence="2" key="1">
    <citation type="submission" date="2013-08" db="EMBL/GenBank/DDBJ databases">
        <authorList>
            <person name="Mendez C."/>
            <person name="Richter M."/>
            <person name="Ferrer M."/>
            <person name="Sanchez J."/>
        </authorList>
    </citation>
    <scope>NUCLEOTIDE SEQUENCE</scope>
</reference>
<reference evidence="2" key="2">
    <citation type="journal article" date="2014" name="ISME J.">
        <title>Microbial stratification in low pH oxic and suboxic macroscopic growths along an acid mine drainage.</title>
        <authorList>
            <person name="Mendez-Garcia C."/>
            <person name="Mesa V."/>
            <person name="Sprenger R.R."/>
            <person name="Richter M."/>
            <person name="Diez M.S."/>
            <person name="Solano J."/>
            <person name="Bargiela R."/>
            <person name="Golyshina O.V."/>
            <person name="Manteca A."/>
            <person name="Ramos J.L."/>
            <person name="Gallego J.R."/>
            <person name="Llorente I."/>
            <person name="Martins Dos Santos V.A."/>
            <person name="Jensen O.N."/>
            <person name="Pelaez A.I."/>
            <person name="Sanchez J."/>
            <person name="Ferrer M."/>
        </authorList>
    </citation>
    <scope>NUCLEOTIDE SEQUENCE</scope>
</reference>
<dbReference type="SUPFAM" id="SSF52402">
    <property type="entry name" value="Adenine nucleotide alpha hydrolases-like"/>
    <property type="match status" value="1"/>
</dbReference>
<organism evidence="2">
    <name type="scientific">mine drainage metagenome</name>
    <dbReference type="NCBI Taxonomy" id="410659"/>
    <lineage>
        <taxon>unclassified sequences</taxon>
        <taxon>metagenomes</taxon>
        <taxon>ecological metagenomes</taxon>
    </lineage>
</organism>
<sequence length="96" mass="10257">MEIVVCVKPVPDPDTRLTPGPDRRSLDTEGVKFVLAGYDESAVEQALLLKEQIPGSAVRAVAYGPAPRTPRFSGAASPSAAIRPSIWSRPSRSMIP</sequence>
<dbReference type="AlphaFoldDB" id="T0YZP4"/>
<protein>
    <submittedName>
        <fullName evidence="2">Electron transfer flavoprotein alpha/beta-subunit</fullName>
    </submittedName>
</protein>
<feature type="compositionally biased region" description="Low complexity" evidence="1">
    <location>
        <begin position="73"/>
        <end position="96"/>
    </location>
</feature>
<proteinExistence type="predicted"/>
<dbReference type="GO" id="GO:0009055">
    <property type="term" value="F:electron transfer activity"/>
    <property type="evidence" value="ECO:0007669"/>
    <property type="project" value="InterPro"/>
</dbReference>
<dbReference type="EMBL" id="AUZZ01008250">
    <property type="protein sequence ID" value="EQD38493.1"/>
    <property type="molecule type" value="Genomic_DNA"/>
</dbReference>
<comment type="caution">
    <text evidence="2">The sequence shown here is derived from an EMBL/GenBank/DDBJ whole genome shotgun (WGS) entry which is preliminary data.</text>
</comment>
<dbReference type="InterPro" id="IPR012255">
    <property type="entry name" value="ETF_b"/>
</dbReference>
<gene>
    <name evidence="2" type="ORF">B2A_11432</name>
</gene>
<dbReference type="PANTHER" id="PTHR21294">
    <property type="entry name" value="ELECTRON TRANSFER FLAVOPROTEIN BETA-SUBUNIT"/>
    <property type="match status" value="1"/>
</dbReference>
<feature type="region of interest" description="Disordered" evidence="1">
    <location>
        <begin position="69"/>
        <end position="96"/>
    </location>
</feature>
<dbReference type="InterPro" id="IPR014729">
    <property type="entry name" value="Rossmann-like_a/b/a_fold"/>
</dbReference>
<name>T0YZP4_9ZZZZ</name>
<evidence type="ECO:0000256" key="1">
    <source>
        <dbReference type="SAM" id="MobiDB-lite"/>
    </source>
</evidence>
<dbReference type="Gene3D" id="3.40.50.620">
    <property type="entry name" value="HUPs"/>
    <property type="match status" value="1"/>
</dbReference>